<reference evidence="3" key="1">
    <citation type="submission" date="2016-11" db="EMBL/GenBank/DDBJ databases">
        <authorList>
            <person name="Varghese N."/>
            <person name="Submissions S."/>
        </authorList>
    </citation>
    <scope>NUCLEOTIDE SEQUENCE [LARGE SCALE GENOMIC DNA]</scope>
    <source>
        <strain evidence="3">DSM 17659</strain>
    </source>
</reference>
<dbReference type="Pfam" id="PF12099">
    <property type="entry name" value="DUF3575"/>
    <property type="match status" value="1"/>
</dbReference>
<evidence type="ECO:0000256" key="1">
    <source>
        <dbReference type="SAM" id="SignalP"/>
    </source>
</evidence>
<dbReference type="InterPro" id="IPR021958">
    <property type="entry name" value="DUF3575"/>
</dbReference>
<feature type="chain" id="PRO_5012160570" description="Outer membrane protein beta-barrel domain-containing protein" evidence="1">
    <location>
        <begin position="20"/>
        <end position="183"/>
    </location>
</feature>
<dbReference type="Proteomes" id="UP000184020">
    <property type="component" value="Unassembled WGS sequence"/>
</dbReference>
<accession>A0A1M5GTT9</accession>
<sequence>MKKIILSAIAVMAFGFVSAQENVVKVNPLSILGGTDLVSFEHKLGENSSFVVGAGIGGFKIGDAKYSNFGGEVQYRYYFNEALRGFYAGGQAGYSAGKVEIENSFSFDDQGNMNSSTNETNFGAFKVGAKGGYQWIWESGFSLDLNLGLAYNNFNYKNSDSSFSTLKASGVLPNFGFALGYGF</sequence>
<dbReference type="RefSeq" id="WP_073016995.1">
    <property type="nucleotide sequence ID" value="NZ_FQWF01000002.1"/>
</dbReference>
<evidence type="ECO:0000313" key="3">
    <source>
        <dbReference type="Proteomes" id="UP000184020"/>
    </source>
</evidence>
<name>A0A1M5GTT9_9FLAO</name>
<dbReference type="InterPro" id="IPR036709">
    <property type="entry name" value="Autotransporte_beta_dom_sf"/>
</dbReference>
<keyword evidence="1" id="KW-0732">Signal</keyword>
<dbReference type="SUPFAM" id="SSF103515">
    <property type="entry name" value="Autotransporter"/>
    <property type="match status" value="1"/>
</dbReference>
<proteinExistence type="predicted"/>
<keyword evidence="3" id="KW-1185">Reference proteome</keyword>
<protein>
    <recommendedName>
        <fullName evidence="4">Outer membrane protein beta-barrel domain-containing protein</fullName>
    </recommendedName>
</protein>
<evidence type="ECO:0000313" key="2">
    <source>
        <dbReference type="EMBL" id="SHG07129.1"/>
    </source>
</evidence>
<evidence type="ECO:0008006" key="4">
    <source>
        <dbReference type="Google" id="ProtNLM"/>
    </source>
</evidence>
<dbReference type="EMBL" id="FQWF01000002">
    <property type="protein sequence ID" value="SHG07129.1"/>
    <property type="molecule type" value="Genomic_DNA"/>
</dbReference>
<feature type="signal peptide" evidence="1">
    <location>
        <begin position="1"/>
        <end position="19"/>
    </location>
</feature>
<dbReference type="STRING" id="229205.SAMN05444372_102149"/>
<dbReference type="AlphaFoldDB" id="A0A1M5GTT9"/>
<gene>
    <name evidence="2" type="ORF">SAMN05444372_102149</name>
</gene>
<organism evidence="2 3">
    <name type="scientific">Flavobacterium micromati</name>
    <dbReference type="NCBI Taxonomy" id="229205"/>
    <lineage>
        <taxon>Bacteria</taxon>
        <taxon>Pseudomonadati</taxon>
        <taxon>Bacteroidota</taxon>
        <taxon>Flavobacteriia</taxon>
        <taxon>Flavobacteriales</taxon>
        <taxon>Flavobacteriaceae</taxon>
        <taxon>Flavobacterium</taxon>
    </lineage>
</organism>
<dbReference type="OrthoDB" id="945117at2"/>